<dbReference type="Proteomes" id="UP000186955">
    <property type="component" value="Unassembled WGS sequence"/>
</dbReference>
<name>A0A1Q5TL95_9EURO</name>
<keyword evidence="2" id="KW-1185">Reference proteome</keyword>
<dbReference type="EMBL" id="MNBE01000642">
    <property type="protein sequence ID" value="OKP00996.1"/>
    <property type="molecule type" value="Genomic_DNA"/>
</dbReference>
<evidence type="ECO:0000313" key="2">
    <source>
        <dbReference type="Proteomes" id="UP000186955"/>
    </source>
</evidence>
<dbReference type="AlphaFoldDB" id="A0A1Q5TL95"/>
<comment type="caution">
    <text evidence="1">The sequence shown here is derived from an EMBL/GenBank/DDBJ whole genome shotgun (WGS) entry which is preliminary data.</text>
</comment>
<protein>
    <submittedName>
        <fullName evidence="1">Uncharacterized protein</fullName>
    </submittedName>
</protein>
<sequence>MDIDAEPTSSQPNIGLNNADVYIVADKYDIQPLEALAATKITNWAQINAKSLGFFRHGTSYSAVGARSLALQVHRRMYRLPAPCQVLWQRRGHESHA</sequence>
<organism evidence="1 2">
    <name type="scientific">Penicillium subrubescens</name>
    <dbReference type="NCBI Taxonomy" id="1316194"/>
    <lineage>
        <taxon>Eukaryota</taxon>
        <taxon>Fungi</taxon>
        <taxon>Dikarya</taxon>
        <taxon>Ascomycota</taxon>
        <taxon>Pezizomycotina</taxon>
        <taxon>Eurotiomycetes</taxon>
        <taxon>Eurotiomycetidae</taxon>
        <taxon>Eurotiales</taxon>
        <taxon>Aspergillaceae</taxon>
        <taxon>Penicillium</taxon>
    </lineage>
</organism>
<gene>
    <name evidence="1" type="ORF">PENSUB_7577</name>
</gene>
<reference evidence="1 2" key="1">
    <citation type="submission" date="2016-10" db="EMBL/GenBank/DDBJ databases">
        <title>Genome sequence of the ascomycete fungus Penicillium subrubescens.</title>
        <authorList>
            <person name="De Vries R.P."/>
            <person name="Peng M."/>
            <person name="Dilokpimol A."/>
            <person name="Hilden K."/>
            <person name="Makela M.R."/>
            <person name="Grigoriev I."/>
            <person name="Riley R."/>
            <person name="Granchi Z."/>
        </authorList>
    </citation>
    <scope>NUCLEOTIDE SEQUENCE [LARGE SCALE GENOMIC DNA]</scope>
    <source>
        <strain evidence="1 2">CBS 132785</strain>
    </source>
</reference>
<accession>A0A1Q5TL95</accession>
<proteinExistence type="predicted"/>
<evidence type="ECO:0000313" key="1">
    <source>
        <dbReference type="EMBL" id="OKP00996.1"/>
    </source>
</evidence>